<dbReference type="AlphaFoldDB" id="A0A6J2WFW8"/>
<evidence type="ECO:0000313" key="21">
    <source>
        <dbReference type="RefSeq" id="XP_030643233.1"/>
    </source>
</evidence>
<comment type="subunit">
    <text evidence="3">Homodimer; disulfide-linked.</text>
</comment>
<evidence type="ECO:0000256" key="4">
    <source>
        <dbReference type="ARBA" id="ARBA00022475"/>
    </source>
</evidence>
<reference evidence="21" key="1">
    <citation type="submission" date="2025-08" db="UniProtKB">
        <authorList>
            <consortium name="RefSeq"/>
        </authorList>
    </citation>
    <scope>IDENTIFICATION</scope>
</reference>
<dbReference type="Proteomes" id="UP000504632">
    <property type="component" value="Chromosome 10"/>
</dbReference>
<evidence type="ECO:0000256" key="14">
    <source>
        <dbReference type="ARBA" id="ARBA00023180"/>
    </source>
</evidence>
<dbReference type="Pfam" id="PF00003">
    <property type="entry name" value="7tm_3"/>
    <property type="match status" value="1"/>
</dbReference>
<dbReference type="FunFam" id="2.10.50.30:FF:000004">
    <property type="entry name" value="Taste receptor type 1 member 3-like protein"/>
    <property type="match status" value="1"/>
</dbReference>
<dbReference type="SUPFAM" id="SSF53822">
    <property type="entry name" value="Periplasmic binding protein-like I"/>
    <property type="match status" value="1"/>
</dbReference>
<dbReference type="GO" id="GO:0004930">
    <property type="term" value="F:G protein-coupled receptor activity"/>
    <property type="evidence" value="ECO:0007669"/>
    <property type="project" value="UniProtKB-KW"/>
</dbReference>
<dbReference type="GO" id="GO:0007608">
    <property type="term" value="P:sensory perception of smell"/>
    <property type="evidence" value="ECO:0007669"/>
    <property type="project" value="UniProtKB-KW"/>
</dbReference>
<keyword evidence="11 17" id="KW-0472">Membrane</keyword>
<keyword evidence="5" id="KW-0716">Sensory transduction</keyword>
<dbReference type="InterPro" id="IPR000337">
    <property type="entry name" value="GPCR_3"/>
</dbReference>
<dbReference type="InterPro" id="IPR001828">
    <property type="entry name" value="ANF_lig-bd_rcpt"/>
</dbReference>
<organism evidence="20 21">
    <name type="scientific">Chanos chanos</name>
    <name type="common">Milkfish</name>
    <name type="synonym">Mugil chanos</name>
    <dbReference type="NCBI Taxonomy" id="29144"/>
    <lineage>
        <taxon>Eukaryota</taxon>
        <taxon>Metazoa</taxon>
        <taxon>Chordata</taxon>
        <taxon>Craniata</taxon>
        <taxon>Vertebrata</taxon>
        <taxon>Euteleostomi</taxon>
        <taxon>Actinopterygii</taxon>
        <taxon>Neopterygii</taxon>
        <taxon>Teleostei</taxon>
        <taxon>Ostariophysi</taxon>
        <taxon>Gonorynchiformes</taxon>
        <taxon>Chanidae</taxon>
        <taxon>Chanos</taxon>
    </lineage>
</organism>
<dbReference type="PROSITE" id="PS50259">
    <property type="entry name" value="G_PROTEIN_RECEP_F3_4"/>
    <property type="match status" value="1"/>
</dbReference>
<dbReference type="PANTHER" id="PTHR24061:SF506">
    <property type="entry name" value="G-PROTEIN COUPLED RECEPTOR FAMILY C GROUP 6 MEMBER A-LIKE PRECURSOR"/>
    <property type="match status" value="1"/>
</dbReference>
<proteinExistence type="inferred from homology"/>
<accession>A0A6J2WFW8</accession>
<feature type="transmembrane region" description="Helical" evidence="17">
    <location>
        <begin position="767"/>
        <end position="788"/>
    </location>
</feature>
<evidence type="ECO:0000256" key="16">
    <source>
        <dbReference type="ARBA" id="ARBA00039774"/>
    </source>
</evidence>
<keyword evidence="7" id="KW-0552">Olfaction</keyword>
<dbReference type="OrthoDB" id="5984008at2759"/>
<keyword evidence="15" id="KW-0807">Transducer</keyword>
<feature type="transmembrane region" description="Helical" evidence="17">
    <location>
        <begin position="738"/>
        <end position="761"/>
    </location>
</feature>
<dbReference type="GO" id="GO:0005886">
    <property type="term" value="C:plasma membrane"/>
    <property type="evidence" value="ECO:0007669"/>
    <property type="project" value="UniProtKB-SubCell"/>
</dbReference>
<feature type="transmembrane region" description="Helical" evidence="17">
    <location>
        <begin position="585"/>
        <end position="606"/>
    </location>
</feature>
<dbReference type="PANTHER" id="PTHR24061">
    <property type="entry name" value="CALCIUM-SENSING RECEPTOR-RELATED"/>
    <property type="match status" value="1"/>
</dbReference>
<keyword evidence="8 18" id="KW-0732">Signal</keyword>
<dbReference type="InterPro" id="IPR038550">
    <property type="entry name" value="GPCR_3_9-Cys_sf"/>
</dbReference>
<keyword evidence="9 17" id="KW-1133">Transmembrane helix</keyword>
<evidence type="ECO:0000256" key="11">
    <source>
        <dbReference type="ARBA" id="ARBA00023136"/>
    </source>
</evidence>
<comment type="similarity">
    <text evidence="2">Belongs to the G-protein coupled receptor 3 family.</text>
</comment>
<dbReference type="Gene3D" id="3.40.50.2300">
    <property type="match status" value="2"/>
</dbReference>
<gene>
    <name evidence="21" type="primary">LOC115823325</name>
</gene>
<evidence type="ECO:0000256" key="1">
    <source>
        <dbReference type="ARBA" id="ARBA00004651"/>
    </source>
</evidence>
<evidence type="ECO:0000256" key="8">
    <source>
        <dbReference type="ARBA" id="ARBA00022729"/>
    </source>
</evidence>
<evidence type="ECO:0000259" key="19">
    <source>
        <dbReference type="PROSITE" id="PS50259"/>
    </source>
</evidence>
<name>A0A6J2WFW8_CHACN</name>
<evidence type="ECO:0000256" key="9">
    <source>
        <dbReference type="ARBA" id="ARBA00022989"/>
    </source>
</evidence>
<dbReference type="PRINTS" id="PR00592">
    <property type="entry name" value="CASENSINGR"/>
</dbReference>
<keyword evidence="13" id="KW-0675">Receptor</keyword>
<evidence type="ECO:0000256" key="6">
    <source>
        <dbReference type="ARBA" id="ARBA00022692"/>
    </source>
</evidence>
<feature type="transmembrane region" description="Helical" evidence="17">
    <location>
        <begin position="545"/>
        <end position="573"/>
    </location>
</feature>
<dbReference type="FunFam" id="3.40.50.2300:FF:000152">
    <property type="entry name" value="G protein-coupled receptor class C group 6 member A"/>
    <property type="match status" value="1"/>
</dbReference>
<evidence type="ECO:0000256" key="2">
    <source>
        <dbReference type="ARBA" id="ARBA00007242"/>
    </source>
</evidence>
<dbReference type="PRINTS" id="PR00248">
    <property type="entry name" value="GPCRMGR"/>
</dbReference>
<feature type="transmembrane region" description="Helical" evidence="17">
    <location>
        <begin position="705"/>
        <end position="726"/>
    </location>
</feature>
<evidence type="ECO:0000256" key="7">
    <source>
        <dbReference type="ARBA" id="ARBA00022725"/>
    </source>
</evidence>
<feature type="chain" id="PRO_5026891205" description="G-protein coupled receptor family C group 6 member A" evidence="18">
    <location>
        <begin position="22"/>
        <end position="887"/>
    </location>
</feature>
<dbReference type="InParanoid" id="A0A6J2WFW8"/>
<keyword evidence="14" id="KW-0325">Glycoprotein</keyword>
<keyword evidence="20" id="KW-1185">Reference proteome</keyword>
<keyword evidence="6 17" id="KW-0812">Transmembrane</keyword>
<evidence type="ECO:0000256" key="18">
    <source>
        <dbReference type="SAM" id="SignalP"/>
    </source>
</evidence>
<dbReference type="InterPro" id="IPR000068">
    <property type="entry name" value="GPCR_3_Ca_sens_rcpt-rel"/>
</dbReference>
<keyword evidence="10" id="KW-0297">G-protein coupled receptor</keyword>
<evidence type="ECO:0000256" key="3">
    <source>
        <dbReference type="ARBA" id="ARBA00011748"/>
    </source>
</evidence>
<evidence type="ECO:0000256" key="17">
    <source>
        <dbReference type="SAM" id="Phobius"/>
    </source>
</evidence>
<dbReference type="Pfam" id="PF01094">
    <property type="entry name" value="ANF_receptor"/>
    <property type="match status" value="1"/>
</dbReference>
<dbReference type="RefSeq" id="XP_030643233.1">
    <property type="nucleotide sequence ID" value="XM_030787373.1"/>
</dbReference>
<dbReference type="InterPro" id="IPR011500">
    <property type="entry name" value="GPCR_3_9-Cys_dom"/>
</dbReference>
<evidence type="ECO:0000256" key="10">
    <source>
        <dbReference type="ARBA" id="ARBA00023040"/>
    </source>
</evidence>
<keyword evidence="12" id="KW-1015">Disulfide bond</keyword>
<evidence type="ECO:0000256" key="12">
    <source>
        <dbReference type="ARBA" id="ARBA00023157"/>
    </source>
</evidence>
<dbReference type="InterPro" id="IPR028082">
    <property type="entry name" value="Peripla_BP_I"/>
</dbReference>
<feature type="transmembrane region" description="Helical" evidence="17">
    <location>
        <begin position="618"/>
        <end position="643"/>
    </location>
</feature>
<feature type="transmembrane region" description="Helical" evidence="17">
    <location>
        <begin position="655"/>
        <end position="679"/>
    </location>
</feature>
<feature type="signal peptide" evidence="18">
    <location>
        <begin position="1"/>
        <end position="21"/>
    </location>
</feature>
<evidence type="ECO:0000256" key="5">
    <source>
        <dbReference type="ARBA" id="ARBA00022606"/>
    </source>
</evidence>
<evidence type="ECO:0000256" key="13">
    <source>
        <dbReference type="ARBA" id="ARBA00023170"/>
    </source>
</evidence>
<evidence type="ECO:0000256" key="15">
    <source>
        <dbReference type="ARBA" id="ARBA00023224"/>
    </source>
</evidence>
<protein>
    <recommendedName>
        <fullName evidence="16">G-protein coupled receptor family C group 6 member A</fullName>
    </recommendedName>
</protein>
<keyword evidence="4" id="KW-1003">Cell membrane</keyword>
<sequence>MLSHKGGTAVSFLLLVNFATCCDYSLDKCGAWADGDVKIGVLNSIHSKVETLHAREKPERYNCSEFNIISFVRTLAVIHTIQTINNSGFLPGVRLGYYVCDTCSHASKAIQSAELLLAENGSLSVSCEILRKPNVKAIIGARFSEVSLSLARFLSLYMVPQISTTSSADSLSDKLRYPSFLRTIPGDKYQTKALARLMAYYDWNWVGVIYGDDDYGKSAFHSFLSDAEKAEVCTAFEEELPHYLDDKDLEKKIGNVVDSILSSRANVILLILKEQLVQKLFEEMIKRNISRTWIASDAWSMSRNLAGMDGINKVGDIFGFSFITGQNPGFEEFLERLTLSPGAENYFIKEYNQLGKRSLTEAVDISLTYGEKLAVWSIAHALKSVLECNENVCPGDKDFPPWKLLKELKRVNFSMDNRRFYFSESGNFMNGYDLVNWVRDDSRGKRIAKVVGVFDLEIEDVRIKETITWGNPNNTVPVSKCSKECPPGTAKQLSKTSCCHNCTECLEGTFSNETNLPRCLACPPGQWSLKGWIHCEVKREEYSKWGGPMAIALLTLTGLGVLLLIITLILFVFHWGPVINQAGGSLCFIMMAGLFVSFGSVVLFIGKPNDHICRARQTMYGLGFTLTVSCILVKALRNFLAFFRSESIQDTKKKFYMPFVFVICGTVIQAIICILWLVLDSPRLEVHDSDQEMKIQLVCNEGSGIGFAFMLGYIALLAFISFLLAFRARKVPQRFRDTGYISFSMLIYLFVWVCFIPIYVTKIEERTAVQASAILVSNYGIIFCHFIPKWYMLLCKKKEEITTEAYEERARNHSLSKSSYSRSSMFSRGGSINSRTVPNIMGSQMTVTSKDSGVCSTESYEDVISIIQPDDKVFSSNLRKRHRRRSI</sequence>
<dbReference type="InterPro" id="IPR017978">
    <property type="entry name" value="GPCR_3_C"/>
</dbReference>
<dbReference type="GeneID" id="115823325"/>
<dbReference type="Pfam" id="PF07562">
    <property type="entry name" value="NCD3G"/>
    <property type="match status" value="1"/>
</dbReference>
<dbReference type="Gene3D" id="2.10.50.30">
    <property type="entry name" value="GPCR, family 3, nine cysteines domain"/>
    <property type="match status" value="1"/>
</dbReference>
<evidence type="ECO:0000313" key="20">
    <source>
        <dbReference type="Proteomes" id="UP000504632"/>
    </source>
</evidence>
<comment type="subcellular location">
    <subcellularLocation>
        <location evidence="1">Cell membrane</location>
        <topology evidence="1">Multi-pass membrane protein</topology>
    </subcellularLocation>
</comment>
<feature type="domain" description="G-protein coupled receptors family 3 profile" evidence="19">
    <location>
        <begin position="549"/>
        <end position="809"/>
    </location>
</feature>